<sequence>MPPHPTRSGSSEAAGASRFKEREWKRSRGAIACAECRRLKLKCDKGIPCSSCTRRGCPSICPNGSLMTGQGTRFVLADTDRLHGKITEMSDRIRQLEDALAVSHSNVSRDPHPLLQRDLLKIKSIIDLHSAIEMTRDRDEATQHDDNRVLDTFGTLALREDGASTFYGRSAGHESLILSERDSPEDSSSPSSGVGGDRSGSSSLVETPPNLPRIITEVSATFPDASMRLPLYMLEAYLPPWPRASHLCTLYLEQAPWFFGAVKARQLHEELLPLYYVEARPNGTPPSITPTAHDLALLFVIFCFGAVTDGEMPPAPVNEEADRFYALTRAALALAPPMDRPPTVSTVQAFSLMAIHQGIVGNENSIESTWALMGLATKLAQSIGLHRDCARWNLAPSETQKRRELFWELFITDCWQSLATGRLPTFSLPFVDCELPQDIEQFMTADGTPQASFPYWKAQFGKECVAEVVAGILTARPPKYSIILDLDRKIRDTELPQYAFDPPPDGAPFSIVMQHFMPANYRCLTLLYVHRAFFAQGLCDHPIDPLRGTYAPSILSGYRSACQLLSNLQNAFNLFPSRVARFWVLWTHAFSASVMLALVPVRAPRSKMAHGALTELRAAHELFDRASPFGGRAVKMLPIVKRHLEKATESFHAVRTVTEPFSEPKRDEFAVFSGMTSTVRAPAASSPSPLARSSSGTLTDSSTSSPQVLHHTTSGVFSQRPQPPEAAPPPPPSQPQSASIEIDPPPWSQVHPALMDQLISFEAQIAPSPVIGGYIYGHEQKYESPGSGSHTPHTQQFPFLPPTTKSASPSSRIMYSQPAPVPSPAAVMPESGHAHVTLPYETHHTHHAKGGDGSSPASAMSDGSADASAAMDVNPLWNVAHTDMDMEAQFVRPRSSPSGSRALNRVLRQSGDLSLTEAWSQFITQMDIIPPIGSQRPS</sequence>
<dbReference type="Pfam" id="PF00172">
    <property type="entry name" value="Zn_clus"/>
    <property type="match status" value="1"/>
</dbReference>
<feature type="compositionally biased region" description="Pro residues" evidence="4">
    <location>
        <begin position="721"/>
        <end position="734"/>
    </location>
</feature>
<dbReference type="InterPro" id="IPR050613">
    <property type="entry name" value="Sec_Metabolite_Reg"/>
</dbReference>
<dbReference type="GO" id="GO:0003677">
    <property type="term" value="F:DNA binding"/>
    <property type="evidence" value="ECO:0007669"/>
    <property type="project" value="InterPro"/>
</dbReference>
<organism evidence="6 7">
    <name type="scientific">Multifurca ochricompacta</name>
    <dbReference type="NCBI Taxonomy" id="376703"/>
    <lineage>
        <taxon>Eukaryota</taxon>
        <taxon>Fungi</taxon>
        <taxon>Dikarya</taxon>
        <taxon>Basidiomycota</taxon>
        <taxon>Agaricomycotina</taxon>
        <taxon>Agaricomycetes</taxon>
        <taxon>Russulales</taxon>
        <taxon>Russulaceae</taxon>
        <taxon>Multifurca</taxon>
    </lineage>
</organism>
<dbReference type="GO" id="GO:0006351">
    <property type="term" value="P:DNA-templated transcription"/>
    <property type="evidence" value="ECO:0007669"/>
    <property type="project" value="InterPro"/>
</dbReference>
<feature type="region of interest" description="Disordered" evidence="4">
    <location>
        <begin position="1"/>
        <end position="21"/>
    </location>
</feature>
<dbReference type="CDD" id="cd00067">
    <property type="entry name" value="GAL4"/>
    <property type="match status" value="1"/>
</dbReference>
<evidence type="ECO:0000313" key="7">
    <source>
        <dbReference type="Proteomes" id="UP001203297"/>
    </source>
</evidence>
<evidence type="ECO:0000256" key="3">
    <source>
        <dbReference type="ARBA" id="ARBA00023242"/>
    </source>
</evidence>
<dbReference type="SMART" id="SM00066">
    <property type="entry name" value="GAL4"/>
    <property type="match status" value="1"/>
</dbReference>
<feature type="compositionally biased region" description="Polar residues" evidence="4">
    <location>
        <begin position="706"/>
        <end position="720"/>
    </location>
</feature>
<dbReference type="InterPro" id="IPR007219">
    <property type="entry name" value="XnlR_reg_dom"/>
</dbReference>
<dbReference type="InterPro" id="IPR001138">
    <property type="entry name" value="Zn2Cys6_DnaBD"/>
</dbReference>
<dbReference type="PROSITE" id="PS00463">
    <property type="entry name" value="ZN2_CY6_FUNGAL_1"/>
    <property type="match status" value="1"/>
</dbReference>
<dbReference type="InterPro" id="IPR036864">
    <property type="entry name" value="Zn2-C6_fun-type_DNA-bd_sf"/>
</dbReference>
<dbReference type="GO" id="GO:0000981">
    <property type="term" value="F:DNA-binding transcription factor activity, RNA polymerase II-specific"/>
    <property type="evidence" value="ECO:0007669"/>
    <property type="project" value="InterPro"/>
</dbReference>
<dbReference type="EMBL" id="WTXG01000087">
    <property type="protein sequence ID" value="KAI0293876.1"/>
    <property type="molecule type" value="Genomic_DNA"/>
</dbReference>
<feature type="region of interest" description="Disordered" evidence="4">
    <location>
        <begin position="178"/>
        <end position="209"/>
    </location>
</feature>
<feature type="compositionally biased region" description="Low complexity" evidence="4">
    <location>
        <begin position="680"/>
        <end position="705"/>
    </location>
</feature>
<protein>
    <submittedName>
        <fullName evidence="6">Fungal-specific transcription factor domain-containing protein</fullName>
    </submittedName>
</protein>
<gene>
    <name evidence="6" type="ORF">B0F90DRAFT_1760320</name>
</gene>
<name>A0AAD4QK94_9AGAM</name>
<feature type="region of interest" description="Disordered" evidence="4">
    <location>
        <begin position="782"/>
        <end position="830"/>
    </location>
</feature>
<dbReference type="PANTHER" id="PTHR31001">
    <property type="entry name" value="UNCHARACTERIZED TRANSCRIPTIONAL REGULATORY PROTEIN"/>
    <property type="match status" value="1"/>
</dbReference>
<keyword evidence="3" id="KW-0539">Nucleus</keyword>
<dbReference type="Pfam" id="PF04082">
    <property type="entry name" value="Fungal_trans"/>
    <property type="match status" value="1"/>
</dbReference>
<evidence type="ECO:0000256" key="4">
    <source>
        <dbReference type="SAM" id="MobiDB-lite"/>
    </source>
</evidence>
<accession>A0AAD4QK94</accession>
<dbReference type="PANTHER" id="PTHR31001:SF56">
    <property type="entry name" value="ZN(2)-C6 FUNGAL-TYPE DOMAIN-CONTAINING PROTEIN"/>
    <property type="match status" value="1"/>
</dbReference>
<evidence type="ECO:0000256" key="1">
    <source>
        <dbReference type="ARBA" id="ARBA00004123"/>
    </source>
</evidence>
<dbReference type="GO" id="GO:0005634">
    <property type="term" value="C:nucleus"/>
    <property type="evidence" value="ECO:0007669"/>
    <property type="project" value="UniProtKB-SubCell"/>
</dbReference>
<dbReference type="Gene3D" id="4.10.240.10">
    <property type="entry name" value="Zn(2)-C6 fungal-type DNA-binding domain"/>
    <property type="match status" value="1"/>
</dbReference>
<feature type="region of interest" description="Disordered" evidence="4">
    <location>
        <begin position="680"/>
        <end position="749"/>
    </location>
</feature>
<evidence type="ECO:0000259" key="5">
    <source>
        <dbReference type="PROSITE" id="PS50048"/>
    </source>
</evidence>
<evidence type="ECO:0000256" key="2">
    <source>
        <dbReference type="ARBA" id="ARBA00022723"/>
    </source>
</evidence>
<dbReference type="AlphaFoldDB" id="A0AAD4QK94"/>
<dbReference type="Proteomes" id="UP001203297">
    <property type="component" value="Unassembled WGS sequence"/>
</dbReference>
<dbReference type="PROSITE" id="PS50048">
    <property type="entry name" value="ZN2_CY6_FUNGAL_2"/>
    <property type="match status" value="1"/>
</dbReference>
<feature type="compositionally biased region" description="Low complexity" evidence="4">
    <location>
        <begin position="854"/>
        <end position="867"/>
    </location>
</feature>
<evidence type="ECO:0000313" key="6">
    <source>
        <dbReference type="EMBL" id="KAI0293876.1"/>
    </source>
</evidence>
<dbReference type="CDD" id="cd12148">
    <property type="entry name" value="fungal_TF_MHR"/>
    <property type="match status" value="1"/>
</dbReference>
<comment type="subcellular location">
    <subcellularLocation>
        <location evidence="1">Nucleus</location>
    </subcellularLocation>
</comment>
<proteinExistence type="predicted"/>
<keyword evidence="7" id="KW-1185">Reference proteome</keyword>
<feature type="compositionally biased region" description="Polar residues" evidence="4">
    <location>
        <begin position="786"/>
        <end position="814"/>
    </location>
</feature>
<feature type="region of interest" description="Disordered" evidence="4">
    <location>
        <begin position="843"/>
        <end position="867"/>
    </location>
</feature>
<dbReference type="GO" id="GO:0008270">
    <property type="term" value="F:zinc ion binding"/>
    <property type="evidence" value="ECO:0007669"/>
    <property type="project" value="InterPro"/>
</dbReference>
<keyword evidence="2" id="KW-0479">Metal-binding</keyword>
<feature type="domain" description="Zn(2)-C6 fungal-type" evidence="5">
    <location>
        <begin position="32"/>
        <end position="61"/>
    </location>
</feature>
<dbReference type="SUPFAM" id="SSF57701">
    <property type="entry name" value="Zn2/Cys6 DNA-binding domain"/>
    <property type="match status" value="1"/>
</dbReference>
<comment type="caution">
    <text evidence="6">The sequence shown here is derived from an EMBL/GenBank/DDBJ whole genome shotgun (WGS) entry which is preliminary data.</text>
</comment>
<feature type="compositionally biased region" description="Low complexity" evidence="4">
    <location>
        <begin position="8"/>
        <end position="17"/>
    </location>
</feature>
<reference evidence="6" key="1">
    <citation type="journal article" date="2022" name="New Phytol.">
        <title>Evolutionary transition to the ectomycorrhizal habit in the genomes of a hyperdiverse lineage of mushroom-forming fungi.</title>
        <authorList>
            <person name="Looney B."/>
            <person name="Miyauchi S."/>
            <person name="Morin E."/>
            <person name="Drula E."/>
            <person name="Courty P.E."/>
            <person name="Kohler A."/>
            <person name="Kuo A."/>
            <person name="LaButti K."/>
            <person name="Pangilinan J."/>
            <person name="Lipzen A."/>
            <person name="Riley R."/>
            <person name="Andreopoulos W."/>
            <person name="He G."/>
            <person name="Johnson J."/>
            <person name="Nolan M."/>
            <person name="Tritt A."/>
            <person name="Barry K.W."/>
            <person name="Grigoriev I.V."/>
            <person name="Nagy L.G."/>
            <person name="Hibbett D."/>
            <person name="Henrissat B."/>
            <person name="Matheny P.B."/>
            <person name="Labbe J."/>
            <person name="Martin F.M."/>
        </authorList>
    </citation>
    <scope>NUCLEOTIDE SEQUENCE</scope>
    <source>
        <strain evidence="6">BPL690</strain>
    </source>
</reference>
<dbReference type="SMART" id="SM00906">
    <property type="entry name" value="Fungal_trans"/>
    <property type="match status" value="1"/>
</dbReference>